<keyword evidence="3" id="KW-1185">Reference proteome</keyword>
<dbReference type="HOGENOM" id="CLU_002639_2_12_1"/>
<accession>A0A0D2DPN4</accession>
<dbReference type="PANTHER" id="PTHR33112:SF16">
    <property type="entry name" value="HETEROKARYON INCOMPATIBILITY DOMAIN-CONTAINING PROTEIN"/>
    <property type="match status" value="1"/>
</dbReference>
<evidence type="ECO:0000313" key="2">
    <source>
        <dbReference type="EMBL" id="KIW64202.1"/>
    </source>
</evidence>
<dbReference type="Pfam" id="PF06985">
    <property type="entry name" value="HET"/>
    <property type="match status" value="1"/>
</dbReference>
<dbReference type="Proteomes" id="UP000054266">
    <property type="component" value="Unassembled WGS sequence"/>
</dbReference>
<evidence type="ECO:0000259" key="1">
    <source>
        <dbReference type="Pfam" id="PF06985"/>
    </source>
</evidence>
<sequence length="823" mass="91248">MAELRQIYRRSVIGRPPLGDTSGVAQLSGDQVFTAYTGRSIFSEEDVPSHGVRSRGEVSVFWGWYSLIRFGEPLVKAEGEQFIGTKQLPNSHDAACLAGYTIFPNLVLSEQMPLDHQWRIVYGQCVAASETCHLCFFLSTVAAFFGTRLGNIQQAVIYGGTFMGRWDVSRLWLGSAAADGTEIPVLLDEILRWRAYSHVGHLSDSPLERREWQEPGGPWLSEEEIVTTGGKAVGLTLFYGPTDDTFWHGVELPIYNPADRTPLSGNCVQFIKQSFQDCTRNHVGCQHSPFPRDQSVVPARLICIGSDHDQGIKLVDVGVEELKYIALSYCWGKGKTLTLTSGNIGDFMMDIPWDQLPLTYQQAITVARMLHIPHLWIDSICIIQEGGRDWEVESSKMADIFANAEIVISADAGCSTDTGFLFDRQPECFAPCSGNPTVVSIPRGDQGPAQNIMVWDEWLAGSEEQPVEQPIKHFWYDRHIIEGDPGFVGQPVMARAWCFQERFSATRMIRFMSHEVVWECQTCLSCECGAVRNGSAQEDSSESESRPINRSSILSFDEKQLSHRLIAEKDKSLRDASKCWSIILSYYSSCRLTEQSDMLPAISGVARQLANGALGGYLAGLWRNDLPLSLLWRASPDCTRPTTNIAPSWSWASLIGRKFFSCWEPDSEEKGKVCVAKVIRAETTTPGHNPFGHASSGSVCLHAPVLKANLVHVPPSGRGGSQPARDEFEIKSKNLAYRGRPVQWHPDVKATVSSHVGEVVCVVIRAEMDGFDYVSQFQNCRSLVLVPSTTQPEAYERIGIAGIPAAVVCDPVNDMIEREVVIV</sequence>
<dbReference type="AlphaFoldDB" id="A0A0D2DPN4"/>
<feature type="domain" description="Heterokaryon incompatibility" evidence="1">
    <location>
        <begin position="324"/>
        <end position="501"/>
    </location>
</feature>
<gene>
    <name evidence="2" type="ORF">PV04_09155</name>
</gene>
<dbReference type="PANTHER" id="PTHR33112">
    <property type="entry name" value="DOMAIN PROTEIN, PUTATIVE-RELATED"/>
    <property type="match status" value="1"/>
</dbReference>
<organism evidence="2 3">
    <name type="scientific">Phialophora macrospora</name>
    <dbReference type="NCBI Taxonomy" id="1851006"/>
    <lineage>
        <taxon>Eukaryota</taxon>
        <taxon>Fungi</taxon>
        <taxon>Dikarya</taxon>
        <taxon>Ascomycota</taxon>
        <taxon>Pezizomycotina</taxon>
        <taxon>Eurotiomycetes</taxon>
        <taxon>Chaetothyriomycetidae</taxon>
        <taxon>Chaetothyriales</taxon>
        <taxon>Herpotrichiellaceae</taxon>
        <taxon>Phialophora</taxon>
    </lineage>
</organism>
<evidence type="ECO:0000313" key="3">
    <source>
        <dbReference type="Proteomes" id="UP000054266"/>
    </source>
</evidence>
<dbReference type="STRING" id="5601.A0A0D2DPN4"/>
<protein>
    <recommendedName>
        <fullName evidence="1">Heterokaryon incompatibility domain-containing protein</fullName>
    </recommendedName>
</protein>
<dbReference type="InterPro" id="IPR010730">
    <property type="entry name" value="HET"/>
</dbReference>
<proteinExistence type="predicted"/>
<reference evidence="2 3" key="1">
    <citation type="submission" date="2015-01" db="EMBL/GenBank/DDBJ databases">
        <title>The Genome Sequence of Capronia semiimmersa CBS27337.</title>
        <authorList>
            <consortium name="The Broad Institute Genomics Platform"/>
            <person name="Cuomo C."/>
            <person name="de Hoog S."/>
            <person name="Gorbushina A."/>
            <person name="Stielow B."/>
            <person name="Teixiera M."/>
            <person name="Abouelleil A."/>
            <person name="Chapman S.B."/>
            <person name="Priest M."/>
            <person name="Young S.K."/>
            <person name="Wortman J."/>
            <person name="Nusbaum C."/>
            <person name="Birren B."/>
        </authorList>
    </citation>
    <scope>NUCLEOTIDE SEQUENCE [LARGE SCALE GENOMIC DNA]</scope>
    <source>
        <strain evidence="2 3">CBS 27337</strain>
    </source>
</reference>
<name>A0A0D2DPN4_9EURO</name>
<dbReference type="EMBL" id="KN846961">
    <property type="protein sequence ID" value="KIW64202.1"/>
    <property type="molecule type" value="Genomic_DNA"/>
</dbReference>